<feature type="transmembrane region" description="Helical" evidence="1">
    <location>
        <begin position="88"/>
        <end position="106"/>
    </location>
</feature>
<keyword evidence="1" id="KW-1133">Transmembrane helix</keyword>
<name>A0AAW9SC79_9BACT</name>
<feature type="transmembrane region" description="Helical" evidence="1">
    <location>
        <begin position="258"/>
        <end position="276"/>
    </location>
</feature>
<feature type="transmembrane region" description="Helical" evidence="1">
    <location>
        <begin position="329"/>
        <end position="353"/>
    </location>
</feature>
<reference evidence="3 4" key="1">
    <citation type="submission" date="2024-04" db="EMBL/GenBank/DDBJ databases">
        <title>Novel genus in family Flammeovirgaceae.</title>
        <authorList>
            <person name="Nguyen T.H."/>
            <person name="Vuong T.Q."/>
            <person name="Le H."/>
            <person name="Kim S.-G."/>
        </authorList>
    </citation>
    <scope>NUCLEOTIDE SEQUENCE [LARGE SCALE GENOMIC DNA]</scope>
    <source>
        <strain evidence="3 4">JCM 23209</strain>
    </source>
</reference>
<dbReference type="EMBL" id="JBDKWZ010000023">
    <property type="protein sequence ID" value="MEN7551513.1"/>
    <property type="molecule type" value="Genomic_DNA"/>
</dbReference>
<gene>
    <name evidence="3" type="ORF">AAG747_26585</name>
</gene>
<comment type="caution">
    <text evidence="3">The sequence shown here is derived from an EMBL/GenBank/DDBJ whole genome shotgun (WGS) entry which is preliminary data.</text>
</comment>
<feature type="transmembrane region" description="Helical" evidence="1">
    <location>
        <begin position="43"/>
        <end position="67"/>
    </location>
</feature>
<keyword evidence="4" id="KW-1185">Reference proteome</keyword>
<feature type="transmembrane region" description="Helical" evidence="1">
    <location>
        <begin position="297"/>
        <end position="317"/>
    </location>
</feature>
<sequence>MKKIYFKGLNGIRFFAALLVIMHHLEFIKHCLGYSTIWSMEYSSYLGAFGVTVFFVLSGFLITYLLLCEKEVKSIHIKHFYVRRMLRIWPLYFLIIFIAFFILPHFDFFHIENYSTDMTTYKTRLILFSFLLANVSFVYLPNVAFANVLWSVAVEEQFYLFWPYVIKIKKYLFRFMIFLLVFFFILKLGGKFFFPQDPINQLIYRTRFSSMIIGGIGAYGLYKRAAFLQYLYKKPLQLIAVSVFFLLLLDMLNFQYFSIIKTELTSLIICVLILNISSNDQSILKLENRYLNYLGKISYGLYVYHMIVIVAVLKFASSIVDINTLQNTAFHPVLLISITLATIVLSHFSYNYFERPFITKKLNYSVIVSGDLVKSNK</sequence>
<keyword evidence="3" id="KW-0808">Transferase</keyword>
<evidence type="ECO:0000313" key="4">
    <source>
        <dbReference type="Proteomes" id="UP001403385"/>
    </source>
</evidence>
<dbReference type="Pfam" id="PF01757">
    <property type="entry name" value="Acyl_transf_3"/>
    <property type="match status" value="1"/>
</dbReference>
<proteinExistence type="predicted"/>
<dbReference type="InterPro" id="IPR002656">
    <property type="entry name" value="Acyl_transf_3_dom"/>
</dbReference>
<dbReference type="InterPro" id="IPR050879">
    <property type="entry name" value="Acyltransferase_3"/>
</dbReference>
<feature type="transmembrane region" description="Helical" evidence="1">
    <location>
        <begin position="234"/>
        <end position="252"/>
    </location>
</feature>
<dbReference type="PANTHER" id="PTHR23028">
    <property type="entry name" value="ACETYLTRANSFERASE"/>
    <property type="match status" value="1"/>
</dbReference>
<accession>A0AAW9SC79</accession>
<dbReference type="PANTHER" id="PTHR23028:SF53">
    <property type="entry name" value="ACYL_TRANSF_3 DOMAIN-CONTAINING PROTEIN"/>
    <property type="match status" value="1"/>
</dbReference>
<feature type="transmembrane region" description="Helical" evidence="1">
    <location>
        <begin position="202"/>
        <end position="222"/>
    </location>
</feature>
<dbReference type="AlphaFoldDB" id="A0AAW9SC79"/>
<feature type="transmembrane region" description="Helical" evidence="1">
    <location>
        <begin position="126"/>
        <end position="150"/>
    </location>
</feature>
<dbReference type="EC" id="2.3.-.-" evidence="3"/>
<keyword evidence="1" id="KW-0472">Membrane</keyword>
<evidence type="ECO:0000259" key="2">
    <source>
        <dbReference type="Pfam" id="PF01757"/>
    </source>
</evidence>
<dbReference type="GO" id="GO:0016747">
    <property type="term" value="F:acyltransferase activity, transferring groups other than amino-acyl groups"/>
    <property type="evidence" value="ECO:0007669"/>
    <property type="project" value="InterPro"/>
</dbReference>
<dbReference type="GO" id="GO:0000271">
    <property type="term" value="P:polysaccharide biosynthetic process"/>
    <property type="evidence" value="ECO:0007669"/>
    <property type="project" value="TreeGrafter"/>
</dbReference>
<organism evidence="3 4">
    <name type="scientific">Rapidithrix thailandica</name>
    <dbReference type="NCBI Taxonomy" id="413964"/>
    <lineage>
        <taxon>Bacteria</taxon>
        <taxon>Pseudomonadati</taxon>
        <taxon>Bacteroidota</taxon>
        <taxon>Cytophagia</taxon>
        <taxon>Cytophagales</taxon>
        <taxon>Flammeovirgaceae</taxon>
        <taxon>Rapidithrix</taxon>
    </lineage>
</organism>
<dbReference type="Proteomes" id="UP001403385">
    <property type="component" value="Unassembled WGS sequence"/>
</dbReference>
<evidence type="ECO:0000313" key="3">
    <source>
        <dbReference type="EMBL" id="MEN7551513.1"/>
    </source>
</evidence>
<protein>
    <submittedName>
        <fullName evidence="3">Acyltransferase</fullName>
        <ecNumber evidence="3">2.3.-.-</ecNumber>
    </submittedName>
</protein>
<evidence type="ECO:0000256" key="1">
    <source>
        <dbReference type="SAM" id="Phobius"/>
    </source>
</evidence>
<dbReference type="GO" id="GO:0016020">
    <property type="term" value="C:membrane"/>
    <property type="evidence" value="ECO:0007669"/>
    <property type="project" value="TreeGrafter"/>
</dbReference>
<dbReference type="RefSeq" id="WP_346824294.1">
    <property type="nucleotide sequence ID" value="NZ_JBDKWZ010000023.1"/>
</dbReference>
<feature type="domain" description="Acyltransferase 3" evidence="2">
    <location>
        <begin position="7"/>
        <end position="345"/>
    </location>
</feature>
<keyword evidence="1" id="KW-0812">Transmembrane</keyword>
<feature type="transmembrane region" description="Helical" evidence="1">
    <location>
        <begin position="171"/>
        <end position="190"/>
    </location>
</feature>
<keyword evidence="3" id="KW-0012">Acyltransferase</keyword>